<name>A0A2N8PJE9_STRNR</name>
<feature type="transmembrane region" description="Helical" evidence="7">
    <location>
        <begin position="415"/>
        <end position="437"/>
    </location>
</feature>
<keyword evidence="3 7" id="KW-0812">Transmembrane</keyword>
<evidence type="ECO:0000313" key="9">
    <source>
        <dbReference type="EMBL" id="PNE41136.1"/>
    </source>
</evidence>
<evidence type="ECO:0000256" key="2">
    <source>
        <dbReference type="ARBA" id="ARBA00022448"/>
    </source>
</evidence>
<feature type="region of interest" description="Disordered" evidence="6">
    <location>
        <begin position="232"/>
        <end position="305"/>
    </location>
</feature>
<feature type="transmembrane region" description="Helical" evidence="7">
    <location>
        <begin position="32"/>
        <end position="56"/>
    </location>
</feature>
<dbReference type="PANTHER" id="PTHR23511:SF34">
    <property type="entry name" value="SYNAPTIC VESICLE GLYCOPROTEIN 2"/>
    <property type="match status" value="1"/>
</dbReference>
<evidence type="ECO:0000313" key="10">
    <source>
        <dbReference type="Proteomes" id="UP000236047"/>
    </source>
</evidence>
<comment type="subcellular location">
    <subcellularLocation>
        <location evidence="1">Cell membrane</location>
        <topology evidence="1">Multi-pass membrane protein</topology>
    </subcellularLocation>
</comment>
<evidence type="ECO:0000256" key="6">
    <source>
        <dbReference type="SAM" id="MobiDB-lite"/>
    </source>
</evidence>
<feature type="transmembrane region" description="Helical" evidence="7">
    <location>
        <begin position="449"/>
        <end position="472"/>
    </location>
</feature>
<keyword evidence="5 7" id="KW-0472">Membrane</keyword>
<comment type="caution">
    <text evidence="9">The sequence shown here is derived from an EMBL/GenBank/DDBJ whole genome shotgun (WGS) entry which is preliminary data.</text>
</comment>
<dbReference type="InterPro" id="IPR011701">
    <property type="entry name" value="MFS"/>
</dbReference>
<keyword evidence="10" id="KW-1185">Reference proteome</keyword>
<evidence type="ECO:0000256" key="5">
    <source>
        <dbReference type="ARBA" id="ARBA00023136"/>
    </source>
</evidence>
<feature type="transmembrane region" description="Helical" evidence="7">
    <location>
        <begin position="356"/>
        <end position="381"/>
    </location>
</feature>
<dbReference type="PROSITE" id="PS00216">
    <property type="entry name" value="SUGAR_TRANSPORT_1"/>
    <property type="match status" value="1"/>
</dbReference>
<dbReference type="AlphaFoldDB" id="A0A2N8PJE9"/>
<evidence type="ECO:0000259" key="8">
    <source>
        <dbReference type="PROSITE" id="PS50850"/>
    </source>
</evidence>
<keyword evidence="2" id="KW-0813">Transport</keyword>
<accession>A0A2N8PJE9</accession>
<dbReference type="PANTHER" id="PTHR23511">
    <property type="entry name" value="SYNAPTIC VESICLE GLYCOPROTEIN 2"/>
    <property type="match status" value="1"/>
</dbReference>
<feature type="domain" description="Major facilitator superfamily (MFS) profile" evidence="8">
    <location>
        <begin position="32"/>
        <end position="504"/>
    </location>
</feature>
<dbReference type="SUPFAM" id="SSF103473">
    <property type="entry name" value="MFS general substrate transporter"/>
    <property type="match status" value="1"/>
</dbReference>
<feature type="transmembrane region" description="Helical" evidence="7">
    <location>
        <begin position="184"/>
        <end position="201"/>
    </location>
</feature>
<feature type="compositionally biased region" description="Low complexity" evidence="6">
    <location>
        <begin position="245"/>
        <end position="254"/>
    </location>
</feature>
<dbReference type="Gene3D" id="1.20.1250.20">
    <property type="entry name" value="MFS general substrate transporter like domains"/>
    <property type="match status" value="1"/>
</dbReference>
<dbReference type="InterPro" id="IPR020846">
    <property type="entry name" value="MFS_dom"/>
</dbReference>
<feature type="transmembrane region" description="Helical" evidence="7">
    <location>
        <begin position="99"/>
        <end position="117"/>
    </location>
</feature>
<dbReference type="InterPro" id="IPR036259">
    <property type="entry name" value="MFS_trans_sf"/>
</dbReference>
<evidence type="ECO:0000256" key="7">
    <source>
        <dbReference type="SAM" id="Phobius"/>
    </source>
</evidence>
<feature type="transmembrane region" description="Helical" evidence="7">
    <location>
        <begin position="156"/>
        <end position="178"/>
    </location>
</feature>
<evidence type="ECO:0000256" key="4">
    <source>
        <dbReference type="ARBA" id="ARBA00022989"/>
    </source>
</evidence>
<feature type="transmembrane region" description="Helical" evidence="7">
    <location>
        <begin position="123"/>
        <end position="144"/>
    </location>
</feature>
<dbReference type="PROSITE" id="PS50850">
    <property type="entry name" value="MFS"/>
    <property type="match status" value="1"/>
</dbReference>
<dbReference type="GO" id="GO:0022857">
    <property type="term" value="F:transmembrane transporter activity"/>
    <property type="evidence" value="ECO:0007669"/>
    <property type="project" value="InterPro"/>
</dbReference>
<evidence type="ECO:0000256" key="1">
    <source>
        <dbReference type="ARBA" id="ARBA00004651"/>
    </source>
</evidence>
<gene>
    <name evidence="9" type="ORF">AOB60_10525</name>
</gene>
<feature type="transmembrane region" description="Helical" evidence="7">
    <location>
        <begin position="68"/>
        <end position="87"/>
    </location>
</feature>
<evidence type="ECO:0000256" key="3">
    <source>
        <dbReference type="ARBA" id="ARBA00022692"/>
    </source>
</evidence>
<feature type="compositionally biased region" description="Acidic residues" evidence="6">
    <location>
        <begin position="277"/>
        <end position="290"/>
    </location>
</feature>
<feature type="transmembrane region" description="Helical" evidence="7">
    <location>
        <begin position="478"/>
        <end position="500"/>
    </location>
</feature>
<dbReference type="PROSITE" id="PS00217">
    <property type="entry name" value="SUGAR_TRANSPORT_2"/>
    <property type="match status" value="1"/>
</dbReference>
<dbReference type="EMBL" id="LJSN01000002">
    <property type="protein sequence ID" value="PNE41136.1"/>
    <property type="molecule type" value="Genomic_DNA"/>
</dbReference>
<keyword evidence="4 7" id="KW-1133">Transmembrane helix</keyword>
<dbReference type="InterPro" id="IPR005829">
    <property type="entry name" value="Sugar_transporter_CS"/>
</dbReference>
<reference evidence="10" key="1">
    <citation type="submission" date="2015-09" db="EMBL/GenBank/DDBJ databases">
        <authorList>
            <person name="Graham D.E."/>
            <person name="Mahan K.M."/>
            <person name="Klingeman D.M."/>
            <person name="Fida T."/>
            <person name="Giannone R.J."/>
            <person name="Hettich R.L."/>
            <person name="Parry R.J."/>
            <person name="Spain J.C."/>
        </authorList>
    </citation>
    <scope>NUCLEOTIDE SEQUENCE [LARGE SCALE GENOMIC DNA]</scope>
    <source>
        <strain evidence="10">JCM 4701</strain>
    </source>
</reference>
<dbReference type="RefSeq" id="WP_102923537.1">
    <property type="nucleotide sequence ID" value="NZ_LJSN01000002.1"/>
</dbReference>
<dbReference type="Proteomes" id="UP000236047">
    <property type="component" value="Unassembled WGS sequence"/>
</dbReference>
<organism evidence="9 10">
    <name type="scientific">Streptomyces noursei</name>
    <name type="common">Streptomyces albulus</name>
    <dbReference type="NCBI Taxonomy" id="1971"/>
    <lineage>
        <taxon>Bacteria</taxon>
        <taxon>Bacillati</taxon>
        <taxon>Actinomycetota</taxon>
        <taxon>Actinomycetes</taxon>
        <taxon>Kitasatosporales</taxon>
        <taxon>Streptomycetaceae</taxon>
        <taxon>Streptomyces</taxon>
    </lineage>
</organism>
<feature type="transmembrane region" description="Helical" evidence="7">
    <location>
        <begin position="319"/>
        <end position="336"/>
    </location>
</feature>
<protein>
    <submittedName>
        <fullName evidence="9">MFS transporter</fullName>
    </submittedName>
</protein>
<dbReference type="CDD" id="cd17316">
    <property type="entry name" value="MFS_SV2_like"/>
    <property type="match status" value="1"/>
</dbReference>
<dbReference type="Pfam" id="PF07690">
    <property type="entry name" value="MFS_1"/>
    <property type="match status" value="1"/>
</dbReference>
<sequence>MTTVAGRSAAGPAGSIAARLERLPHSRWHVKVRFLIGTVTFFEAFDQLMAASALPVLTHDWHLTTSQATFAVTAGSIGMLLGALAAGGLGDRIGRVRTVALGVAVTALASLAVALSNGIEPFVLFRFVQGLGIGGVVPVAATYINEIARADRRGRFVLLYEMIFPAGLAAASLVAVWVVPHLGWRAMFVIGALPALFAALLPRQVAESPRWLLTRGRTEEAERILASIEAEVARAATTPPPPPSRLSEPATGSDTGTGTGTGTGSTSPDADSRPVEDSDSDLASDSDPDPGSDLAPGPDAHTAGAGAQGRLRELFTGRYLRRTVVVSGLWFVAYYVNHGIATWLPSLYTKNFGLDLTTALVYTLFSNVTGLFGTLLVALVVDRVGRRPAMVAAFTGTALALGTLALAGAVSGEQVALFASCSTFFVYAINAGLYLYTPELYPTRNRAKGAAFGGLWNRAGVILGPIVVGTILGAGGSLILVFAQLAGIAAVGAVIGLFAIETKGKTLEELNA</sequence>
<proteinExistence type="predicted"/>
<dbReference type="GO" id="GO:0005886">
    <property type="term" value="C:plasma membrane"/>
    <property type="evidence" value="ECO:0007669"/>
    <property type="project" value="UniProtKB-SubCell"/>
</dbReference>
<feature type="transmembrane region" description="Helical" evidence="7">
    <location>
        <begin position="388"/>
        <end position="409"/>
    </location>
</feature>